<name>A0A8H3FYF4_9LECA</name>
<dbReference type="GO" id="GO:0000981">
    <property type="term" value="F:DNA-binding transcription factor activity, RNA polymerase II-specific"/>
    <property type="evidence" value="ECO:0007669"/>
    <property type="project" value="InterPro"/>
</dbReference>
<keyword evidence="4" id="KW-0804">Transcription</keyword>
<feature type="region of interest" description="Disordered" evidence="6">
    <location>
        <begin position="173"/>
        <end position="193"/>
    </location>
</feature>
<keyword evidence="5" id="KW-0539">Nucleus</keyword>
<evidence type="ECO:0000256" key="6">
    <source>
        <dbReference type="SAM" id="MobiDB-lite"/>
    </source>
</evidence>
<dbReference type="PROSITE" id="PS50048">
    <property type="entry name" value="ZN2_CY6_FUNGAL_2"/>
    <property type="match status" value="1"/>
</dbReference>
<proteinExistence type="predicted"/>
<evidence type="ECO:0000256" key="5">
    <source>
        <dbReference type="ARBA" id="ARBA00023242"/>
    </source>
</evidence>
<feature type="region of interest" description="Disordered" evidence="6">
    <location>
        <begin position="1"/>
        <end position="58"/>
    </location>
</feature>
<dbReference type="InterPro" id="IPR036864">
    <property type="entry name" value="Zn2-C6_fun-type_DNA-bd_sf"/>
</dbReference>
<dbReference type="InterPro" id="IPR050797">
    <property type="entry name" value="Carb_Metab_Trans_Reg"/>
</dbReference>
<dbReference type="PANTHER" id="PTHR31668">
    <property type="entry name" value="GLUCOSE TRANSPORT TRANSCRIPTION REGULATOR RGT1-RELATED-RELATED"/>
    <property type="match status" value="1"/>
</dbReference>
<evidence type="ECO:0000259" key="7">
    <source>
        <dbReference type="PROSITE" id="PS50048"/>
    </source>
</evidence>
<keyword evidence="9" id="KW-1185">Reference proteome</keyword>
<dbReference type="PANTHER" id="PTHR31668:SF26">
    <property type="entry name" value="GLUCOSE TRANSPORT TRANSCRIPTION REGULATOR RGT1-RELATED"/>
    <property type="match status" value="1"/>
</dbReference>
<evidence type="ECO:0000313" key="8">
    <source>
        <dbReference type="EMBL" id="CAF9933312.1"/>
    </source>
</evidence>
<evidence type="ECO:0000256" key="1">
    <source>
        <dbReference type="ARBA" id="ARBA00022723"/>
    </source>
</evidence>
<dbReference type="InterPro" id="IPR001138">
    <property type="entry name" value="Zn2Cys6_DnaBD"/>
</dbReference>
<dbReference type="GO" id="GO:0003677">
    <property type="term" value="F:DNA binding"/>
    <property type="evidence" value="ECO:0007669"/>
    <property type="project" value="UniProtKB-KW"/>
</dbReference>
<dbReference type="SUPFAM" id="SSF57701">
    <property type="entry name" value="Zn2/Cys6 DNA-binding domain"/>
    <property type="match status" value="1"/>
</dbReference>
<dbReference type="GO" id="GO:0008270">
    <property type="term" value="F:zinc ion binding"/>
    <property type="evidence" value="ECO:0007669"/>
    <property type="project" value="InterPro"/>
</dbReference>
<evidence type="ECO:0000256" key="2">
    <source>
        <dbReference type="ARBA" id="ARBA00023015"/>
    </source>
</evidence>
<protein>
    <submittedName>
        <fullName evidence="8">Glucose-responsive transcription factor</fullName>
    </submittedName>
</protein>
<dbReference type="Pfam" id="PF00172">
    <property type="entry name" value="Zn_clus"/>
    <property type="match status" value="1"/>
</dbReference>
<dbReference type="CDD" id="cd00067">
    <property type="entry name" value="GAL4"/>
    <property type="match status" value="1"/>
</dbReference>
<dbReference type="EMBL" id="CAJPDR010000352">
    <property type="protein sequence ID" value="CAF9933312.1"/>
    <property type="molecule type" value="Genomic_DNA"/>
</dbReference>
<dbReference type="CDD" id="cd12148">
    <property type="entry name" value="fungal_TF_MHR"/>
    <property type="match status" value="1"/>
</dbReference>
<dbReference type="OrthoDB" id="5426978at2759"/>
<evidence type="ECO:0000313" key="9">
    <source>
        <dbReference type="Proteomes" id="UP000664203"/>
    </source>
</evidence>
<dbReference type="Gene3D" id="4.10.240.10">
    <property type="entry name" value="Zn(2)-C6 fungal-type DNA-binding domain"/>
    <property type="match status" value="1"/>
</dbReference>
<organism evidence="8 9">
    <name type="scientific">Alectoria fallacina</name>
    <dbReference type="NCBI Taxonomy" id="1903189"/>
    <lineage>
        <taxon>Eukaryota</taxon>
        <taxon>Fungi</taxon>
        <taxon>Dikarya</taxon>
        <taxon>Ascomycota</taxon>
        <taxon>Pezizomycotina</taxon>
        <taxon>Lecanoromycetes</taxon>
        <taxon>OSLEUM clade</taxon>
        <taxon>Lecanoromycetidae</taxon>
        <taxon>Lecanorales</taxon>
        <taxon>Lecanorineae</taxon>
        <taxon>Parmeliaceae</taxon>
        <taxon>Alectoria</taxon>
    </lineage>
</organism>
<evidence type="ECO:0000256" key="4">
    <source>
        <dbReference type="ARBA" id="ARBA00023163"/>
    </source>
</evidence>
<evidence type="ECO:0000256" key="3">
    <source>
        <dbReference type="ARBA" id="ARBA00023125"/>
    </source>
</evidence>
<accession>A0A8H3FYF4</accession>
<gene>
    <name evidence="8" type="primary">RGT1</name>
    <name evidence="8" type="ORF">ALECFALPRED_005554</name>
</gene>
<keyword evidence="3" id="KW-0238">DNA-binding</keyword>
<dbReference type="SMART" id="SM00066">
    <property type="entry name" value="GAL4"/>
    <property type="match status" value="1"/>
</dbReference>
<reference evidence="8" key="1">
    <citation type="submission" date="2021-03" db="EMBL/GenBank/DDBJ databases">
        <authorList>
            <person name="Tagirdzhanova G."/>
        </authorList>
    </citation>
    <scope>NUCLEOTIDE SEQUENCE</scope>
</reference>
<dbReference type="PROSITE" id="PS00463">
    <property type="entry name" value="ZN2_CY6_FUNGAL_1"/>
    <property type="match status" value="1"/>
</dbReference>
<dbReference type="Proteomes" id="UP000664203">
    <property type="component" value="Unassembled WGS sequence"/>
</dbReference>
<keyword evidence="1" id="KW-0479">Metal-binding</keyword>
<dbReference type="AlphaFoldDB" id="A0A8H3FYF4"/>
<keyword evidence="2" id="KW-0805">Transcription regulation</keyword>
<sequence>MDPKPSYPDPEAAHGGMHPFSYANQPPMSPAEHAHAHMQQAPAANMRGPVGDGQDYGQLNHNRQAFAQNGQILREAQPSTPQQLAQRGLDADQNQERSNADPSARKRAKVTRACDECRRKKIRCDAESEAPGIQCGACKRADQVCDFRRAPQKRGPSKGYIKELAERVNRLENSGATPPDVQYAPVNHDPSGVGSVYAPPLDYTRKRNHGMMVGPQIFEQDHQELQEFAAGHRGSNNAVAAQGLQGPRVLHPPSLIPHQTRDTWNNMAPDPSVDNYGKLIQPFFPVLAHQEGRVHHELESVPPAVRTALLYARDLAVAYCSFVPKPDALAARATSEFAALKAEGPQARTRDANFTYLQALFFMAIGTENSGPVNNRNTSWIAEAVSIATYLNLHQSHAFDMGNTSDEDSSPKVARRVWLSLVVLDRFHASSTASPLLVAEDSARLVASDEDILGPEAYHIVRISIALGHVSHAILYQEPDRNRFHPRELLLDTLMKGEVDRLGEGLYHIFRQTPHVYLAFAHLKLLSLRLPGFPDSTASERLDLAHTIVDQLGSSTGGVRPLTHHFAGLAAITLAENMDNDQAVATLQKLRAILDTGYIREDIDSSKSRPPKTIWNTPISSFITKKLGDRAHQIVDDGGSSRGGLQHLADAAVGNGSSEEATDWTAVGAKGFLNEFE</sequence>
<feature type="domain" description="Zn(2)-C6 fungal-type" evidence="7">
    <location>
        <begin position="113"/>
        <end position="147"/>
    </location>
</feature>
<comment type="caution">
    <text evidence="8">The sequence shown here is derived from an EMBL/GenBank/DDBJ whole genome shotgun (WGS) entry which is preliminary data.</text>
</comment>
<feature type="region of interest" description="Disordered" evidence="6">
    <location>
        <begin position="77"/>
        <end position="109"/>
    </location>
</feature>